<reference evidence="1 2" key="1">
    <citation type="journal article" date="2014" name="PLoS ONE">
        <title>Genome Information of Methylobacterium oryzae, a Plant-Probiotic Methylotroph in the Phyllosphere.</title>
        <authorList>
            <person name="Kwak M.J."/>
            <person name="Jeong H."/>
            <person name="Madhaiyan M."/>
            <person name="Lee Y."/>
            <person name="Sa T.M."/>
            <person name="Oh T.K."/>
            <person name="Kim J.F."/>
        </authorList>
    </citation>
    <scope>NUCLEOTIDE SEQUENCE [LARGE SCALE GENOMIC DNA]</scope>
    <source>
        <strain evidence="1 2">CBMB20</strain>
    </source>
</reference>
<evidence type="ECO:0000313" key="2">
    <source>
        <dbReference type="Proteomes" id="UP000029492"/>
    </source>
</evidence>
<keyword evidence="2" id="KW-1185">Reference proteome</keyword>
<dbReference type="EMBL" id="CP003811">
    <property type="protein sequence ID" value="AIQ90074.1"/>
    <property type="molecule type" value="Genomic_DNA"/>
</dbReference>
<dbReference type="RefSeq" id="WP_043353543.1">
    <property type="nucleotide sequence ID" value="NZ_CP003811.1"/>
</dbReference>
<evidence type="ECO:0000313" key="1">
    <source>
        <dbReference type="EMBL" id="AIQ90074.1"/>
    </source>
</evidence>
<name>A0A089Q665_9HYPH</name>
<protein>
    <submittedName>
        <fullName evidence="1">Type IV pilus assembly PilZ</fullName>
    </submittedName>
</protein>
<organism evidence="1 2">
    <name type="scientific">Methylobacterium oryzae CBMB20</name>
    <dbReference type="NCBI Taxonomy" id="693986"/>
    <lineage>
        <taxon>Bacteria</taxon>
        <taxon>Pseudomonadati</taxon>
        <taxon>Pseudomonadota</taxon>
        <taxon>Alphaproteobacteria</taxon>
        <taxon>Hyphomicrobiales</taxon>
        <taxon>Methylobacteriaceae</taxon>
        <taxon>Methylobacterium</taxon>
    </lineage>
</organism>
<dbReference type="KEGG" id="mor:MOC_2319"/>
<proteinExistence type="predicted"/>
<dbReference type="eggNOG" id="ENOG5030ZY5">
    <property type="taxonomic scope" value="Bacteria"/>
</dbReference>
<sequence length="99" mass="10965">MFERRSAPRTILNETGSISVDEHRSLPCIVYDRSAGGVRIALPDTEIVPDRFILSIDASNEILVCQAIWRKADEIGATADVPETARSGGWTMLHELERA</sequence>
<gene>
    <name evidence="1" type="ORF">MOC_2319</name>
</gene>
<dbReference type="HOGENOM" id="CLU_2317079_0_0_5"/>
<accession>A0A089Q665</accession>
<dbReference type="GeneID" id="96604620"/>
<dbReference type="AlphaFoldDB" id="A0A089Q665"/>
<dbReference type="Proteomes" id="UP000029492">
    <property type="component" value="Chromosome"/>
</dbReference>
<dbReference type="SUPFAM" id="SSF141371">
    <property type="entry name" value="PilZ domain-like"/>
    <property type="match status" value="1"/>
</dbReference>